<gene>
    <name evidence="2" type="ORF">HNR10_002764</name>
</gene>
<proteinExistence type="predicted"/>
<protein>
    <submittedName>
        <fullName evidence="2">Uncharacterized protein</fullName>
    </submittedName>
</protein>
<dbReference type="EMBL" id="JACCFS010000001">
    <property type="protein sequence ID" value="NYJ34883.1"/>
    <property type="molecule type" value="Genomic_DNA"/>
</dbReference>
<accession>A0A7Z0EMJ7</accession>
<name>A0A7Z0EMJ7_9ACTN</name>
<evidence type="ECO:0000313" key="2">
    <source>
        <dbReference type="EMBL" id="NYJ34883.1"/>
    </source>
</evidence>
<dbReference type="Proteomes" id="UP000572051">
    <property type="component" value="Unassembled WGS sequence"/>
</dbReference>
<comment type="caution">
    <text evidence="2">The sequence shown here is derived from an EMBL/GenBank/DDBJ whole genome shotgun (WGS) entry which is preliminary data.</text>
</comment>
<organism evidence="2 3">
    <name type="scientific">Nocardiopsis aegyptia</name>
    <dbReference type="NCBI Taxonomy" id="220378"/>
    <lineage>
        <taxon>Bacteria</taxon>
        <taxon>Bacillati</taxon>
        <taxon>Actinomycetota</taxon>
        <taxon>Actinomycetes</taxon>
        <taxon>Streptosporangiales</taxon>
        <taxon>Nocardiopsidaceae</taxon>
        <taxon>Nocardiopsis</taxon>
    </lineage>
</organism>
<reference evidence="2 3" key="1">
    <citation type="submission" date="2020-07" db="EMBL/GenBank/DDBJ databases">
        <title>Sequencing the genomes of 1000 actinobacteria strains.</title>
        <authorList>
            <person name="Klenk H.-P."/>
        </authorList>
    </citation>
    <scope>NUCLEOTIDE SEQUENCE [LARGE SCALE GENOMIC DNA]</scope>
    <source>
        <strain evidence="2 3">DSM 44442</strain>
    </source>
</reference>
<sequence>MTHHDRTPEVDPIPDGLTARERRAVERQGEVIALQLELGAPPLSESDYEYGDCVSPLPPEPDLHAPRPY</sequence>
<evidence type="ECO:0000313" key="3">
    <source>
        <dbReference type="Proteomes" id="UP000572051"/>
    </source>
</evidence>
<keyword evidence="3" id="KW-1185">Reference proteome</keyword>
<evidence type="ECO:0000256" key="1">
    <source>
        <dbReference type="SAM" id="MobiDB-lite"/>
    </source>
</evidence>
<feature type="region of interest" description="Disordered" evidence="1">
    <location>
        <begin position="40"/>
        <end position="69"/>
    </location>
</feature>
<dbReference type="AlphaFoldDB" id="A0A7Z0EMJ7"/>